<comment type="caution">
    <text evidence="2">The sequence shown here is derived from an EMBL/GenBank/DDBJ whole genome shotgun (WGS) entry which is preliminary data.</text>
</comment>
<feature type="compositionally biased region" description="Polar residues" evidence="1">
    <location>
        <begin position="24"/>
        <end position="39"/>
    </location>
</feature>
<feature type="region of interest" description="Disordered" evidence="1">
    <location>
        <begin position="145"/>
        <end position="215"/>
    </location>
</feature>
<proteinExistence type="predicted"/>
<dbReference type="EMBL" id="CAKKTJ010000090">
    <property type="protein sequence ID" value="CAH0473977.1"/>
    <property type="molecule type" value="Genomic_DNA"/>
</dbReference>
<feature type="compositionally biased region" description="Basic and acidic residues" evidence="1">
    <location>
        <begin position="150"/>
        <end position="196"/>
    </location>
</feature>
<feature type="region of interest" description="Disordered" evidence="1">
    <location>
        <begin position="23"/>
        <end position="51"/>
    </location>
</feature>
<dbReference type="Proteomes" id="UP001160483">
    <property type="component" value="Unassembled WGS sequence"/>
</dbReference>
<sequence>MNLSEDVDENELIDAFDALEPNVPVSTKSSFNTSTQQKNAFDRQPTRSNGQECHMKTKIPVVYPTFNDSNQEVPVVTASTSSQPKQHQMIHLKEQKCDTSLPAQRQREEQVMTELDLERKRQRVEREMRIYQERFDYIAQALAGKTPHQIQERKKREEERLQRQERRHEVVKTRLQHQLKDVKEKEEHRARLETRHRQSSRSLSIRSDRERDLAN</sequence>
<evidence type="ECO:0000313" key="4">
    <source>
        <dbReference type="Proteomes" id="UP001158986"/>
    </source>
</evidence>
<dbReference type="Proteomes" id="UP001158986">
    <property type="component" value="Unassembled WGS sequence"/>
</dbReference>
<evidence type="ECO:0000313" key="2">
    <source>
        <dbReference type="EMBL" id="CAH0473977.1"/>
    </source>
</evidence>
<feature type="compositionally biased region" description="Basic and acidic residues" evidence="1">
    <location>
        <begin position="206"/>
        <end position="215"/>
    </location>
</feature>
<evidence type="ECO:0000313" key="3">
    <source>
        <dbReference type="EMBL" id="CAH0520581.1"/>
    </source>
</evidence>
<dbReference type="EMBL" id="CAKLCB010000367">
    <property type="protein sequence ID" value="CAH0520581.1"/>
    <property type="molecule type" value="Genomic_DNA"/>
</dbReference>
<accession>A0AAU9KI98</accession>
<evidence type="ECO:0000313" key="5">
    <source>
        <dbReference type="Proteomes" id="UP001160483"/>
    </source>
</evidence>
<evidence type="ECO:0000256" key="1">
    <source>
        <dbReference type="SAM" id="MobiDB-lite"/>
    </source>
</evidence>
<reference evidence="2 4" key="1">
    <citation type="submission" date="2021-11" db="EMBL/GenBank/DDBJ databases">
        <authorList>
            <person name="Islam A."/>
            <person name="Islam S."/>
            <person name="Flora M.S."/>
            <person name="Rahman M."/>
            <person name="Ziaur R.M."/>
            <person name="Epstein J.H."/>
            <person name="Hassan M."/>
            <person name="Klassen M."/>
            <person name="Woodard K."/>
            <person name="Webb A."/>
            <person name="Webby R.J."/>
            <person name="El Zowalaty M.E."/>
        </authorList>
    </citation>
    <scope>NUCLEOTIDE SEQUENCE</scope>
    <source>
        <strain evidence="3">Pbs1</strain>
        <strain evidence="2">Pbs3</strain>
    </source>
</reference>
<dbReference type="AlphaFoldDB" id="A0AAU9KI98"/>
<protein>
    <submittedName>
        <fullName evidence="2">Uncharacterized protein</fullName>
    </submittedName>
</protein>
<keyword evidence="4" id="KW-1185">Reference proteome</keyword>
<organism evidence="2 5">
    <name type="scientific">Peronospora belbahrii</name>
    <dbReference type="NCBI Taxonomy" id="622444"/>
    <lineage>
        <taxon>Eukaryota</taxon>
        <taxon>Sar</taxon>
        <taxon>Stramenopiles</taxon>
        <taxon>Oomycota</taxon>
        <taxon>Peronosporomycetes</taxon>
        <taxon>Peronosporales</taxon>
        <taxon>Peronosporaceae</taxon>
        <taxon>Peronospora</taxon>
    </lineage>
</organism>
<gene>
    <name evidence="3" type="ORF">PBS001_LOCUS7053</name>
    <name evidence="2" type="ORF">PBS003_LOCUS849</name>
</gene>
<name>A0AAU9KI98_9STRA</name>